<keyword evidence="2" id="KW-1185">Reference proteome</keyword>
<evidence type="ECO:0000313" key="2">
    <source>
        <dbReference type="Proteomes" id="UP001148629"/>
    </source>
</evidence>
<gene>
    <name evidence="1" type="ORF">NM208_g14652</name>
</gene>
<dbReference type="Proteomes" id="UP001148629">
    <property type="component" value="Unassembled WGS sequence"/>
</dbReference>
<sequence length="173" mass="18979">MLLHVSRSDEGIQMDEVKDQWAGKWAGWRNTVLELYGTRGAQEQEYGNQTSALRTNRTVCVCTRDSKKQEMQGKVEDNGVEADLRKGLLAKNGKATGDVIDATSFAMDGKWERGRPFIFAPGPPHQSSSGSQAGERTNRLWRAGAAHDGGGWRMEPGCIHDSRGAQGSQGLFQ</sequence>
<name>A0ACC1RIS8_9HYPO</name>
<evidence type="ECO:0000313" key="1">
    <source>
        <dbReference type="EMBL" id="KAJ3517817.1"/>
    </source>
</evidence>
<reference evidence="1" key="1">
    <citation type="submission" date="2022-08" db="EMBL/GenBank/DDBJ databases">
        <title>Genome Sequence of Fusarium decemcellulare.</title>
        <authorList>
            <person name="Buettner E."/>
        </authorList>
    </citation>
    <scope>NUCLEOTIDE SEQUENCE</scope>
    <source>
        <strain evidence="1">Babe19</strain>
    </source>
</reference>
<dbReference type="EMBL" id="JANRMS010003533">
    <property type="protein sequence ID" value="KAJ3517817.1"/>
    <property type="molecule type" value="Genomic_DNA"/>
</dbReference>
<comment type="caution">
    <text evidence="1">The sequence shown here is derived from an EMBL/GenBank/DDBJ whole genome shotgun (WGS) entry which is preliminary data.</text>
</comment>
<protein>
    <submittedName>
        <fullName evidence="1">Uncharacterized protein</fullName>
    </submittedName>
</protein>
<organism evidence="1 2">
    <name type="scientific">Fusarium decemcellulare</name>
    <dbReference type="NCBI Taxonomy" id="57161"/>
    <lineage>
        <taxon>Eukaryota</taxon>
        <taxon>Fungi</taxon>
        <taxon>Dikarya</taxon>
        <taxon>Ascomycota</taxon>
        <taxon>Pezizomycotina</taxon>
        <taxon>Sordariomycetes</taxon>
        <taxon>Hypocreomycetidae</taxon>
        <taxon>Hypocreales</taxon>
        <taxon>Nectriaceae</taxon>
        <taxon>Fusarium</taxon>
        <taxon>Fusarium decemcellulare species complex</taxon>
    </lineage>
</organism>
<proteinExistence type="predicted"/>
<accession>A0ACC1RIS8</accession>